<dbReference type="InterPro" id="IPR016156">
    <property type="entry name" value="FAD/NAD-linked_Rdtase_dimer_sf"/>
</dbReference>
<evidence type="ECO:0000313" key="8">
    <source>
        <dbReference type="Proteomes" id="UP000003835"/>
    </source>
</evidence>
<evidence type="ECO:0000256" key="2">
    <source>
        <dbReference type="ARBA" id="ARBA00022630"/>
    </source>
</evidence>
<dbReference type="Pfam" id="PF02852">
    <property type="entry name" value="Pyr_redox_dim"/>
    <property type="match status" value="1"/>
</dbReference>
<protein>
    <submittedName>
        <fullName evidence="7">Pyridine nucleotide-disulphide oxidoreductase, dimerisation domain protein</fullName>
    </submittedName>
</protein>
<dbReference type="PANTHER" id="PTHR43014">
    <property type="entry name" value="MERCURIC REDUCTASE"/>
    <property type="match status" value="1"/>
</dbReference>
<dbReference type="GO" id="GO:0003955">
    <property type="term" value="F:NAD(P)H dehydrogenase (quinone) activity"/>
    <property type="evidence" value="ECO:0007669"/>
    <property type="project" value="TreeGrafter"/>
</dbReference>
<proteinExistence type="inferred from homology"/>
<dbReference type="Gene3D" id="3.50.50.60">
    <property type="entry name" value="FAD/NAD(P)-binding domain"/>
    <property type="match status" value="5"/>
</dbReference>
<feature type="domain" description="Pyridine nucleotide-disulphide oxidoreductase dimerisation" evidence="5">
    <location>
        <begin position="419"/>
        <end position="524"/>
    </location>
</feature>
<name>B4VRN3_9CYAN</name>
<dbReference type="AlphaFoldDB" id="B4VRN3"/>
<dbReference type="HOGENOM" id="CLU_016755_1_0_3"/>
<dbReference type="RefSeq" id="WP_006101119.1">
    <property type="nucleotide sequence ID" value="NZ_DS989849.1"/>
</dbReference>
<dbReference type="InterPro" id="IPR004099">
    <property type="entry name" value="Pyr_nucl-diS_OxRdtase_dimer"/>
</dbReference>
<dbReference type="InterPro" id="IPR001100">
    <property type="entry name" value="Pyr_nuc-diS_OxRdtase"/>
</dbReference>
<dbReference type="SUPFAM" id="SSF55424">
    <property type="entry name" value="FAD/NAD-linked reductases, dimerisation (C-terminal) domain"/>
    <property type="match status" value="1"/>
</dbReference>
<evidence type="ECO:0000259" key="6">
    <source>
        <dbReference type="Pfam" id="PF07992"/>
    </source>
</evidence>
<dbReference type="Pfam" id="PF07992">
    <property type="entry name" value="Pyr_redox_2"/>
    <property type="match status" value="1"/>
</dbReference>
<dbReference type="EMBL" id="DS989849">
    <property type="protein sequence ID" value="EDX75409.1"/>
    <property type="molecule type" value="Genomic_DNA"/>
</dbReference>
<keyword evidence="8" id="KW-1185">Reference proteome</keyword>
<dbReference type="InterPro" id="IPR036188">
    <property type="entry name" value="FAD/NAD-bd_sf"/>
</dbReference>
<dbReference type="Gene3D" id="3.30.390.30">
    <property type="match status" value="1"/>
</dbReference>
<evidence type="ECO:0000259" key="5">
    <source>
        <dbReference type="Pfam" id="PF02852"/>
    </source>
</evidence>
<evidence type="ECO:0000256" key="4">
    <source>
        <dbReference type="PIRSR" id="PIRSR000350-3"/>
    </source>
</evidence>
<feature type="domain" description="FAD/NAD(P)-binding" evidence="6">
    <location>
        <begin position="5"/>
        <end position="398"/>
    </location>
</feature>
<dbReference type="eggNOG" id="COG1249">
    <property type="taxonomic scope" value="Bacteria"/>
</dbReference>
<evidence type="ECO:0000313" key="7">
    <source>
        <dbReference type="EMBL" id="EDX75409.1"/>
    </source>
</evidence>
<dbReference type="PRINTS" id="PR00368">
    <property type="entry name" value="FADPNR"/>
</dbReference>
<gene>
    <name evidence="7" type="ORF">MC7420_1327</name>
</gene>
<sequence length="556" mass="61848">MTNDYDLIVIGNSRAGAYAALAATQLKARVALIEPENLQSNGLGQDVLYNKALMQVGRVLQQVRKAPHFGVNSAINPSIADNPGLQKQLIKKSEEAGEEGRDMPGFVLESFPHFATVHITEAMEWADMLVSTCSEATSPAILASFGVHVISGGGEFCLLPHLGFVVNNRRLRARAYLIATGSCPEIPDIDGLETTRYFTPRDIWKQVDKYRSKVIRTDFTDTVPQETDKVTKPTPLGKPENVEETIPFQLQKNWLVVGSTPNAIELAQTLARLDCQVTLAVSEALIFPQEDAEASRLVQAQLEAEGIRVLTQSPVTQIKWIEGKKWVQVGNRAIETDEILLATGQTPNIESLNLAGVGVKFSRKGLKLNPKLQTTNPRIYACGDVIGGYQFEHIAEYEASIAIKNALFFPRWTVDYQGIPWAIFTDPTLARVGLTEAQARRRYGKNVWVVRQYFKTLDKAQIIGETTGFCKLVLRWNGTILGGLIVGANADELIGAIALLIRHKIKVGSLAKMSQASPTMSEILYKTAQEWQRQRLESNKMLQNLLESFFNWRRKW</sequence>
<dbReference type="InterPro" id="IPR023753">
    <property type="entry name" value="FAD/NAD-binding_dom"/>
</dbReference>
<keyword evidence="4" id="KW-0520">NAD</keyword>
<dbReference type="PRINTS" id="PR00411">
    <property type="entry name" value="PNDRDTASEI"/>
</dbReference>
<keyword evidence="2" id="KW-0285">Flavoprotein</keyword>
<dbReference type="Proteomes" id="UP000003835">
    <property type="component" value="Unassembled WGS sequence"/>
</dbReference>
<dbReference type="GO" id="GO:0050660">
    <property type="term" value="F:flavin adenine dinucleotide binding"/>
    <property type="evidence" value="ECO:0007669"/>
    <property type="project" value="TreeGrafter"/>
</dbReference>
<evidence type="ECO:0000256" key="3">
    <source>
        <dbReference type="ARBA" id="ARBA00022827"/>
    </source>
</evidence>
<dbReference type="STRING" id="118168.MC7420_1327"/>
<comment type="similarity">
    <text evidence="1">Belongs to the class-I pyridine nucleotide-disulfide oxidoreductase family.</text>
</comment>
<dbReference type="OrthoDB" id="9807946at2"/>
<evidence type="ECO:0000256" key="1">
    <source>
        <dbReference type="ARBA" id="ARBA00007532"/>
    </source>
</evidence>
<keyword evidence="4" id="KW-0547">Nucleotide-binding</keyword>
<feature type="binding site" evidence="4">
    <location>
        <begin position="258"/>
        <end position="265"/>
    </location>
    <ligand>
        <name>NAD(+)</name>
        <dbReference type="ChEBI" id="CHEBI:57540"/>
    </ligand>
</feature>
<keyword evidence="3 4" id="KW-0274">FAD</keyword>
<dbReference type="SUPFAM" id="SSF51905">
    <property type="entry name" value="FAD/NAD(P)-binding domain"/>
    <property type="match status" value="1"/>
</dbReference>
<dbReference type="PANTHER" id="PTHR43014:SF2">
    <property type="entry name" value="MERCURIC REDUCTASE"/>
    <property type="match status" value="1"/>
</dbReference>
<organism evidence="7 8">
    <name type="scientific">Coleofasciculus chthonoplastes PCC 7420</name>
    <dbReference type="NCBI Taxonomy" id="118168"/>
    <lineage>
        <taxon>Bacteria</taxon>
        <taxon>Bacillati</taxon>
        <taxon>Cyanobacteriota</taxon>
        <taxon>Cyanophyceae</taxon>
        <taxon>Coleofasciculales</taxon>
        <taxon>Coleofasciculaceae</taxon>
        <taxon>Coleofasciculus</taxon>
    </lineage>
</organism>
<feature type="binding site" evidence="4">
    <location>
        <position position="384"/>
    </location>
    <ligand>
        <name>FAD</name>
        <dbReference type="ChEBI" id="CHEBI:57692"/>
    </ligand>
</feature>
<dbReference type="PIRSF" id="PIRSF000350">
    <property type="entry name" value="Mercury_reductase_MerA"/>
    <property type="match status" value="1"/>
</dbReference>
<accession>B4VRN3</accession>
<feature type="binding site" evidence="4">
    <location>
        <position position="344"/>
    </location>
    <ligand>
        <name>NAD(+)</name>
        <dbReference type="ChEBI" id="CHEBI:57540"/>
    </ligand>
</feature>
<reference evidence="7 8" key="1">
    <citation type="submission" date="2008-07" db="EMBL/GenBank/DDBJ databases">
        <authorList>
            <person name="Tandeau de Marsac N."/>
            <person name="Ferriera S."/>
            <person name="Johnson J."/>
            <person name="Kravitz S."/>
            <person name="Beeson K."/>
            <person name="Sutton G."/>
            <person name="Rogers Y.-H."/>
            <person name="Friedman R."/>
            <person name="Frazier M."/>
            <person name="Venter J.C."/>
        </authorList>
    </citation>
    <scope>NUCLEOTIDE SEQUENCE [LARGE SCALE GENOMIC DNA]</scope>
    <source>
        <strain evidence="7 8">PCC 7420</strain>
    </source>
</reference>
<comment type="cofactor">
    <cofactor evidence="4">
        <name>FAD</name>
        <dbReference type="ChEBI" id="CHEBI:57692"/>
    </cofactor>
    <text evidence="4">Binds 1 FAD per subunit.</text>
</comment>